<evidence type="ECO:0000256" key="1">
    <source>
        <dbReference type="ARBA" id="ARBA00007430"/>
    </source>
</evidence>
<dbReference type="GO" id="GO:0016853">
    <property type="term" value="F:isomerase activity"/>
    <property type="evidence" value="ECO:0007669"/>
    <property type="project" value="UniProtKB-KW"/>
</dbReference>
<proteinExistence type="inferred from homology"/>
<dbReference type="CDD" id="cd05237">
    <property type="entry name" value="UDP_invert_4-6DH_SDR_e"/>
    <property type="match status" value="1"/>
</dbReference>
<organism evidence="3 4">
    <name type="scientific">Pseudomonas oryzihabitans</name>
    <dbReference type="NCBI Taxonomy" id="47885"/>
    <lineage>
        <taxon>Bacteria</taxon>
        <taxon>Pseudomonadati</taxon>
        <taxon>Pseudomonadota</taxon>
        <taxon>Gammaproteobacteria</taxon>
        <taxon>Pseudomonadales</taxon>
        <taxon>Pseudomonadaceae</taxon>
        <taxon>Pseudomonas</taxon>
    </lineage>
</organism>
<dbReference type="Proteomes" id="UP001268036">
    <property type="component" value="Unassembled WGS sequence"/>
</dbReference>
<dbReference type="EC" id="5.1.3.-" evidence="3"/>
<dbReference type="Gene3D" id="3.40.50.720">
    <property type="entry name" value="NAD(P)-binding Rossmann-like Domain"/>
    <property type="match status" value="1"/>
</dbReference>
<dbReference type="SUPFAM" id="SSF51735">
    <property type="entry name" value="NAD(P)-binding Rossmann-fold domains"/>
    <property type="match status" value="1"/>
</dbReference>
<dbReference type="EMBL" id="JAVJAF010000001">
    <property type="protein sequence ID" value="MDR6236059.1"/>
    <property type="molecule type" value="Genomic_DNA"/>
</dbReference>
<keyword evidence="3" id="KW-0413">Isomerase</keyword>
<sequence length="331" mass="36556">MFDGMSIFISGGTGSFGRAFVKRLLSDYRPKRVVVFSRDELKQYEMSQEFDAPCMRYFLGDVRDEQRLQQAMRGIDLVVHAAALKQVPAAEYNPTECIRTNVNGAENIIAAALQNGVKKVIALSTDKAASPINLYGATKLLSDKLFVAANNIAGSRDTSFAVVRYGNVVGSRGSVLPLFRKLIAAGATDLPITDARMTRFWITLDEGVDFVMRSFERMQGGELFVPKIPSARIIDLATALAPELAQRQVGIRPGEKLHEMMISRDDSPHTLEFSRHYVITPAMNFSEPCDYSLDGLGGRGTPVASGFEYLSDSNPDYLDIEALRQLVERCP</sequence>
<feature type="domain" description="Polysaccharide biosynthesis protein CapD-like" evidence="2">
    <location>
        <begin position="7"/>
        <end position="280"/>
    </location>
</feature>
<dbReference type="NCBIfam" id="TIGR03589">
    <property type="entry name" value="PseB"/>
    <property type="match status" value="1"/>
</dbReference>
<dbReference type="InterPro" id="IPR020025">
    <property type="entry name" value="PseB"/>
</dbReference>
<gene>
    <name evidence="3" type="ORF">QE440_003800</name>
</gene>
<reference evidence="3" key="1">
    <citation type="submission" date="2023-08" db="EMBL/GenBank/DDBJ databases">
        <title>Functional and genomic diversity of the sorghum phyllosphere microbiome.</title>
        <authorList>
            <person name="Shade A."/>
        </authorList>
    </citation>
    <scope>NUCLEOTIDE SEQUENCE</scope>
    <source>
        <strain evidence="3">SORGH_AS_0201</strain>
    </source>
</reference>
<accession>A0AAJ2BKJ3</accession>
<dbReference type="AlphaFoldDB" id="A0AAJ2BKJ3"/>
<dbReference type="PANTHER" id="PTHR43318">
    <property type="entry name" value="UDP-N-ACETYLGLUCOSAMINE 4,6-DEHYDRATASE"/>
    <property type="match status" value="1"/>
</dbReference>
<dbReference type="EC" id="4.2.1.115" evidence="3"/>
<evidence type="ECO:0000259" key="2">
    <source>
        <dbReference type="Pfam" id="PF02719"/>
    </source>
</evidence>
<dbReference type="PANTHER" id="PTHR43318:SF2">
    <property type="entry name" value="UDP-N-ACETYLGLUCOSAMINE 4,6-DEHYDRATASE (INVERTING)"/>
    <property type="match status" value="1"/>
</dbReference>
<keyword evidence="3" id="KW-0456">Lyase</keyword>
<dbReference type="InterPro" id="IPR051203">
    <property type="entry name" value="Polysaccharide_Synthase-Rel"/>
</dbReference>
<evidence type="ECO:0000313" key="3">
    <source>
        <dbReference type="EMBL" id="MDR6236059.1"/>
    </source>
</evidence>
<evidence type="ECO:0000313" key="4">
    <source>
        <dbReference type="Proteomes" id="UP001268036"/>
    </source>
</evidence>
<protein>
    <submittedName>
        <fullName evidence="3">UDP-N-acetylglucosamine 4,6-dehydratase</fullName>
        <ecNumber evidence="3">4.2.1.115</ecNumber>
        <ecNumber evidence="3">5.1.3.-</ecNumber>
    </submittedName>
</protein>
<dbReference type="InterPro" id="IPR036291">
    <property type="entry name" value="NAD(P)-bd_dom_sf"/>
</dbReference>
<comment type="caution">
    <text evidence="3">The sequence shown here is derived from an EMBL/GenBank/DDBJ whole genome shotgun (WGS) entry which is preliminary data.</text>
</comment>
<dbReference type="Pfam" id="PF02719">
    <property type="entry name" value="Polysacc_synt_2"/>
    <property type="match status" value="1"/>
</dbReference>
<comment type="similarity">
    <text evidence="1">Belongs to the polysaccharide synthase family.</text>
</comment>
<dbReference type="GO" id="GO:0016829">
    <property type="term" value="F:lyase activity"/>
    <property type="evidence" value="ECO:0007669"/>
    <property type="project" value="UniProtKB-KW"/>
</dbReference>
<dbReference type="RefSeq" id="WP_309760998.1">
    <property type="nucleotide sequence ID" value="NZ_JAVJAF010000001.1"/>
</dbReference>
<dbReference type="InterPro" id="IPR003869">
    <property type="entry name" value="Polysac_CapD-like"/>
</dbReference>
<name>A0AAJ2BKJ3_9PSED</name>